<reference evidence="1 2" key="1">
    <citation type="submission" date="2019-02" db="EMBL/GenBank/DDBJ databases">
        <title>Corallincola luteus sp. nov., a marine bacterium isolated from surface sediment of Bohai Sea in China.</title>
        <authorList>
            <person name="Ren Q."/>
        </authorList>
    </citation>
    <scope>NUCLEOTIDE SEQUENCE [LARGE SCALE GENOMIC DNA]</scope>
    <source>
        <strain evidence="1 2">DASS28</strain>
    </source>
</reference>
<sequence length="113" mass="12702">MTDIVKLTFTCREQDISHWKGISELLAQGKSGVFLQDMLDELAPNAGDLLEELFEKVGPSEFYAEYYKQDNTHFMIALLAGNNGAFVAKEMRRLLKALPVTKTRVTQSCDDAL</sequence>
<gene>
    <name evidence="1" type="ORF">EZV61_09610</name>
</gene>
<accession>A0ABY2ALQ6</accession>
<evidence type="ECO:0000313" key="2">
    <source>
        <dbReference type="Proteomes" id="UP000292554"/>
    </source>
</evidence>
<dbReference type="RefSeq" id="WP_131415305.1">
    <property type="nucleotide sequence ID" value="NZ_SJXE01000004.1"/>
</dbReference>
<dbReference type="Proteomes" id="UP000292554">
    <property type="component" value="Unassembled WGS sequence"/>
</dbReference>
<name>A0ABY2ALQ6_9GAMM</name>
<evidence type="ECO:0000313" key="1">
    <source>
        <dbReference type="EMBL" id="TCI03140.1"/>
    </source>
</evidence>
<keyword evidence="2" id="KW-1185">Reference proteome</keyword>
<organism evidence="1 2">
    <name type="scientific">Corallincola luteus</name>
    <dbReference type="NCBI Taxonomy" id="1775177"/>
    <lineage>
        <taxon>Bacteria</taxon>
        <taxon>Pseudomonadati</taxon>
        <taxon>Pseudomonadota</taxon>
        <taxon>Gammaproteobacteria</taxon>
        <taxon>Alteromonadales</taxon>
        <taxon>Psychromonadaceae</taxon>
        <taxon>Corallincola</taxon>
    </lineage>
</organism>
<dbReference type="EMBL" id="SJXE01000004">
    <property type="protein sequence ID" value="TCI03140.1"/>
    <property type="molecule type" value="Genomic_DNA"/>
</dbReference>
<protein>
    <submittedName>
        <fullName evidence="1">Uncharacterized protein</fullName>
    </submittedName>
</protein>
<comment type="caution">
    <text evidence="1">The sequence shown here is derived from an EMBL/GenBank/DDBJ whole genome shotgun (WGS) entry which is preliminary data.</text>
</comment>
<proteinExistence type="predicted"/>